<feature type="compositionally biased region" description="Basic and acidic residues" evidence="6">
    <location>
        <begin position="386"/>
        <end position="398"/>
    </location>
</feature>
<feature type="transmembrane region" description="Helical" evidence="7">
    <location>
        <begin position="81"/>
        <end position="99"/>
    </location>
</feature>
<accession>A0ABS6K3X4</accession>
<dbReference type="Proteomes" id="UP001314681">
    <property type="component" value="Unassembled WGS sequence"/>
</dbReference>
<dbReference type="Pfam" id="PF02653">
    <property type="entry name" value="BPD_transp_2"/>
    <property type="match status" value="1"/>
</dbReference>
<evidence type="ECO:0000256" key="7">
    <source>
        <dbReference type="SAM" id="Phobius"/>
    </source>
</evidence>
<feature type="transmembrane region" description="Helical" evidence="7">
    <location>
        <begin position="133"/>
        <end position="156"/>
    </location>
</feature>
<evidence type="ECO:0000313" key="9">
    <source>
        <dbReference type="Proteomes" id="UP001314681"/>
    </source>
</evidence>
<evidence type="ECO:0000256" key="5">
    <source>
        <dbReference type="ARBA" id="ARBA00023136"/>
    </source>
</evidence>
<dbReference type="PANTHER" id="PTHR47089">
    <property type="entry name" value="ABC TRANSPORTER, PERMEASE PROTEIN"/>
    <property type="match status" value="1"/>
</dbReference>
<evidence type="ECO:0000256" key="6">
    <source>
        <dbReference type="SAM" id="MobiDB-lite"/>
    </source>
</evidence>
<evidence type="ECO:0000313" key="8">
    <source>
        <dbReference type="EMBL" id="MBU9725234.1"/>
    </source>
</evidence>
<feature type="transmembrane region" description="Helical" evidence="7">
    <location>
        <begin position="24"/>
        <end position="44"/>
    </location>
</feature>
<keyword evidence="4 7" id="KW-1133">Transmembrane helix</keyword>
<dbReference type="EMBL" id="JAHQCX010000002">
    <property type="protein sequence ID" value="MBU9725234.1"/>
    <property type="molecule type" value="Genomic_DNA"/>
</dbReference>
<dbReference type="PANTHER" id="PTHR47089:SF1">
    <property type="entry name" value="GUANOSINE ABC TRANSPORTER PERMEASE PROTEIN NUPP"/>
    <property type="match status" value="1"/>
</dbReference>
<feature type="transmembrane region" description="Helical" evidence="7">
    <location>
        <begin position="106"/>
        <end position="127"/>
    </location>
</feature>
<evidence type="ECO:0000256" key="3">
    <source>
        <dbReference type="ARBA" id="ARBA00022692"/>
    </source>
</evidence>
<keyword evidence="9" id="KW-1185">Reference proteome</keyword>
<proteinExistence type="predicted"/>
<sequence>MNKITRVFRKGFVAMLGNEKTQPFAIPLFTILISLLVGMAVIALTGGNPVSAYRNLLEGSGLLAKSSYAAYKSMLTDFTSFLNAWTPMLFAALAVAIALKAGLFNIGVSGQMLTAGFITSVTVGYAQSLPWPVAKILTLAVGIVVGMLVGGLIGWLKYRFNINEVVSSIMINYIAQYIISFFINTFYMNPVSRQSQVVAEASRLTLMDTPVGGLKIDIPLGILLAVIAAIVLRFLMNRTVLGYEIKAVGASPKAAKYAGMNVGRNMILTMMISGALAGLAGVTYFMGYFGSIQPKVLPSTGFDAIAVALLGNSNPIGILFSSFLITILGKGSTYMSSQSGVQAEIASVITGIILLFAACSAFVKFRVNRMKELLEEEAQEQPSVGKRGDGKGKGDGDL</sequence>
<comment type="subcellular location">
    <subcellularLocation>
        <location evidence="1">Cell membrane</location>
        <topology evidence="1">Multi-pass membrane protein</topology>
    </subcellularLocation>
</comment>
<dbReference type="InterPro" id="IPR001851">
    <property type="entry name" value="ABC_transp_permease"/>
</dbReference>
<protein>
    <submittedName>
        <fullName evidence="8">ABC transporter permease</fullName>
    </submittedName>
</protein>
<feature type="transmembrane region" description="Helical" evidence="7">
    <location>
        <begin position="341"/>
        <end position="363"/>
    </location>
</feature>
<dbReference type="RefSeq" id="WP_158349859.1">
    <property type="nucleotide sequence ID" value="NZ_JAHQCX010000002.1"/>
</dbReference>
<feature type="transmembrane region" description="Helical" evidence="7">
    <location>
        <begin position="266"/>
        <end position="285"/>
    </location>
</feature>
<gene>
    <name evidence="8" type="ORF">KTH90_04315</name>
</gene>
<evidence type="ECO:0000256" key="4">
    <source>
        <dbReference type="ARBA" id="ARBA00022989"/>
    </source>
</evidence>
<feature type="region of interest" description="Disordered" evidence="6">
    <location>
        <begin position="377"/>
        <end position="398"/>
    </location>
</feature>
<feature type="transmembrane region" description="Helical" evidence="7">
    <location>
        <begin position="168"/>
        <end position="187"/>
    </location>
</feature>
<comment type="caution">
    <text evidence="8">The sequence shown here is derived from an EMBL/GenBank/DDBJ whole genome shotgun (WGS) entry which is preliminary data.</text>
</comment>
<keyword evidence="3 7" id="KW-0812">Transmembrane</keyword>
<keyword evidence="5 7" id="KW-0472">Membrane</keyword>
<keyword evidence="2" id="KW-1003">Cell membrane</keyword>
<reference evidence="8 9" key="1">
    <citation type="submission" date="2021-06" db="EMBL/GenBank/DDBJ databases">
        <title>Description of novel taxa of the family Lachnospiraceae.</title>
        <authorList>
            <person name="Chaplin A.V."/>
            <person name="Sokolova S.R."/>
            <person name="Pikina A.P."/>
            <person name="Korzhanova M."/>
            <person name="Belova V."/>
            <person name="Korostin D."/>
            <person name="Efimov B.A."/>
        </authorList>
    </citation>
    <scope>NUCLEOTIDE SEQUENCE [LARGE SCALE GENOMIC DNA]</scope>
    <source>
        <strain evidence="8 9">ASD4241</strain>
    </source>
</reference>
<evidence type="ECO:0000256" key="1">
    <source>
        <dbReference type="ARBA" id="ARBA00004651"/>
    </source>
</evidence>
<organism evidence="8 9">
    <name type="scientific">Diplocloster modestus</name>
    <dbReference type="NCBI Taxonomy" id="2850322"/>
    <lineage>
        <taxon>Bacteria</taxon>
        <taxon>Bacillati</taxon>
        <taxon>Bacillota</taxon>
        <taxon>Clostridia</taxon>
        <taxon>Lachnospirales</taxon>
        <taxon>Lachnospiraceae</taxon>
        <taxon>Diplocloster</taxon>
    </lineage>
</organism>
<evidence type="ECO:0000256" key="2">
    <source>
        <dbReference type="ARBA" id="ARBA00022475"/>
    </source>
</evidence>
<feature type="transmembrane region" description="Helical" evidence="7">
    <location>
        <begin position="216"/>
        <end position="236"/>
    </location>
</feature>
<name>A0ABS6K3X4_9FIRM</name>
<dbReference type="CDD" id="cd06580">
    <property type="entry name" value="TM_PBP1_transp_TpRbsC_like"/>
    <property type="match status" value="1"/>
</dbReference>